<protein>
    <submittedName>
        <fullName evidence="1">Uncharacterized protein</fullName>
    </submittedName>
</protein>
<dbReference type="VEuPathDB" id="FungiDB:PSHT_13902"/>
<dbReference type="VEuPathDB" id="FungiDB:PSTT_14077"/>
<feature type="non-terminal residue" evidence="1">
    <location>
        <position position="409"/>
    </location>
</feature>
<dbReference type="AlphaFoldDB" id="A0A2S4UN11"/>
<proteinExistence type="predicted"/>
<dbReference type="Proteomes" id="UP000238274">
    <property type="component" value="Unassembled WGS sequence"/>
</dbReference>
<name>A0A2S4UN11_9BASI</name>
<feature type="non-terminal residue" evidence="1">
    <location>
        <position position="1"/>
    </location>
</feature>
<organism evidence="1 2">
    <name type="scientific">Puccinia striiformis</name>
    <dbReference type="NCBI Taxonomy" id="27350"/>
    <lineage>
        <taxon>Eukaryota</taxon>
        <taxon>Fungi</taxon>
        <taxon>Dikarya</taxon>
        <taxon>Basidiomycota</taxon>
        <taxon>Pucciniomycotina</taxon>
        <taxon>Pucciniomycetes</taxon>
        <taxon>Pucciniales</taxon>
        <taxon>Pucciniaceae</taxon>
        <taxon>Puccinia</taxon>
    </lineage>
</organism>
<dbReference type="EMBL" id="PKSM01000292">
    <property type="protein sequence ID" value="POV98693.1"/>
    <property type="molecule type" value="Genomic_DNA"/>
</dbReference>
<evidence type="ECO:0000313" key="1">
    <source>
        <dbReference type="EMBL" id="POV98693.1"/>
    </source>
</evidence>
<reference evidence="1 2" key="1">
    <citation type="submission" date="2017-12" db="EMBL/GenBank/DDBJ databases">
        <title>Gene loss provides genomic basis for host adaptation in cereal stripe rust fungi.</title>
        <authorList>
            <person name="Xia C."/>
        </authorList>
    </citation>
    <scope>NUCLEOTIDE SEQUENCE [LARGE SCALE GENOMIC DNA]</scope>
    <source>
        <strain evidence="1 2">93TX-2</strain>
    </source>
</reference>
<gene>
    <name evidence="1" type="ORF">PSHT_13902</name>
</gene>
<reference evidence="2" key="2">
    <citation type="journal article" date="2018" name="BMC Genomics">
        <title>Genomic insights into host adaptation between the wheat stripe rust pathogen (Puccinia striiformis f. sp. tritici) and the barley stripe rust pathogen (Puccinia striiformis f. sp. hordei).</title>
        <authorList>
            <person name="Xia C."/>
            <person name="Wang M."/>
            <person name="Yin C."/>
            <person name="Cornejo O.E."/>
            <person name="Hulbert S.H."/>
            <person name="Chen X."/>
        </authorList>
    </citation>
    <scope>NUCLEOTIDE SEQUENCE [LARGE SCALE GENOMIC DNA]</scope>
    <source>
        <strain evidence="2">93TX-2</strain>
    </source>
</reference>
<keyword evidence="2" id="KW-1185">Reference proteome</keyword>
<accession>A0A2S4UN11</accession>
<comment type="caution">
    <text evidence="1">The sequence shown here is derived from an EMBL/GenBank/DDBJ whole genome shotgun (WGS) entry which is preliminary data.</text>
</comment>
<reference evidence="2" key="3">
    <citation type="journal article" date="2018" name="Mol. Plant Microbe Interact.">
        <title>Genome sequence resources for the wheat stripe rust pathogen (Puccinia striiformis f. sp. tritici) and the barley stripe rust pathogen (Puccinia striiformis f. sp. hordei).</title>
        <authorList>
            <person name="Xia C."/>
            <person name="Wang M."/>
            <person name="Yin C."/>
            <person name="Cornejo O.E."/>
            <person name="Hulbert S.H."/>
            <person name="Chen X."/>
        </authorList>
    </citation>
    <scope>NUCLEOTIDE SEQUENCE [LARGE SCALE GENOMIC DNA]</scope>
    <source>
        <strain evidence="2">93TX-2</strain>
    </source>
</reference>
<dbReference type="VEuPathDB" id="FungiDB:PSTT_09489"/>
<evidence type="ECO:0000313" key="2">
    <source>
        <dbReference type="Proteomes" id="UP000238274"/>
    </source>
</evidence>
<sequence length="409" mass="44780">CTACQRAKRKCSAVNTPLVVASTKTPLLPAPTPFTKPPPPPIPPCPIRPLPSTIPLRSELVAALVRPAVGSCRVVSVVIPQAERSRRHDFSCTPAPFLKRPCSAHSGLPLATPVWQRSDPSSTLMAPHFSFIDGTSRPPKRRALDGPSAALIKWFDNRWVIQSYLGIPLTNQCPISKTLSRSDSPSACRPLRLSRLTTIFRPTSILPPMFWPILRETPLLKSLRPLHGPGLTRIGTIPAPKVRLLPKLSLTTALASRWGKQLLRCALQSAAPYLLTPAPLARPDTPFARRYVPAMAVNEFLWYMDDAYIVALQWLASTPSDRHNRYKMFHHNCQLLRGSAANVIPFNGSFGGSAPQIAPPSAISAWPTSRVPPPNGAQNVTPSPVWLPRNQLPTGNAPVNSPCPTQFRY</sequence>